<name>A0A182SVP4_9DIPT</name>
<dbReference type="EnsemblMetazoa" id="AMAM014374-RA">
    <property type="protein sequence ID" value="AMAM014374-PA"/>
    <property type="gene ID" value="AMAM014374"/>
</dbReference>
<sequence length="130" mass="14933">MRFHEQGEANRFGEKCVHQWIEYGVNHRQDTEGVVKIPVSTRVRVTHHLDQQEYPHRQTAHEKHQHQCDDRFEHVNLSSPADVLEAHFFGAFGAPPIGFRRAQNALAITPFNQQKAPSSGRKITTNTITK</sequence>
<proteinExistence type="predicted"/>
<dbReference type="VEuPathDB" id="VectorBase:AMAM014374"/>
<dbReference type="Proteomes" id="UP000075901">
    <property type="component" value="Unassembled WGS sequence"/>
</dbReference>
<keyword evidence="2" id="KW-1185">Reference proteome</keyword>
<reference evidence="1" key="2">
    <citation type="submission" date="2020-05" db="UniProtKB">
        <authorList>
            <consortium name="EnsemblMetazoa"/>
        </authorList>
    </citation>
    <scope>IDENTIFICATION</scope>
    <source>
        <strain evidence="1">maculatus3</strain>
    </source>
</reference>
<protein>
    <submittedName>
        <fullName evidence="1">Uncharacterized protein</fullName>
    </submittedName>
</protein>
<organism evidence="1 2">
    <name type="scientific">Anopheles maculatus</name>
    <dbReference type="NCBI Taxonomy" id="74869"/>
    <lineage>
        <taxon>Eukaryota</taxon>
        <taxon>Metazoa</taxon>
        <taxon>Ecdysozoa</taxon>
        <taxon>Arthropoda</taxon>
        <taxon>Hexapoda</taxon>
        <taxon>Insecta</taxon>
        <taxon>Pterygota</taxon>
        <taxon>Neoptera</taxon>
        <taxon>Endopterygota</taxon>
        <taxon>Diptera</taxon>
        <taxon>Nematocera</taxon>
        <taxon>Culicoidea</taxon>
        <taxon>Culicidae</taxon>
        <taxon>Anophelinae</taxon>
        <taxon>Anopheles</taxon>
        <taxon>Anopheles maculatus group</taxon>
    </lineage>
</organism>
<accession>A0A182SVP4</accession>
<reference evidence="2" key="1">
    <citation type="submission" date="2013-09" db="EMBL/GenBank/DDBJ databases">
        <title>The Genome Sequence of Anopheles maculatus species B.</title>
        <authorList>
            <consortium name="The Broad Institute Genomics Platform"/>
            <person name="Neafsey D.E."/>
            <person name="Besansky N."/>
            <person name="Howell P."/>
            <person name="Walton C."/>
            <person name="Young S.K."/>
            <person name="Zeng Q."/>
            <person name="Gargeya S."/>
            <person name="Fitzgerald M."/>
            <person name="Haas B."/>
            <person name="Abouelleil A."/>
            <person name="Allen A.W."/>
            <person name="Alvarado L."/>
            <person name="Arachchi H.M."/>
            <person name="Berlin A.M."/>
            <person name="Chapman S.B."/>
            <person name="Gainer-Dewar J."/>
            <person name="Goldberg J."/>
            <person name="Griggs A."/>
            <person name="Gujja S."/>
            <person name="Hansen M."/>
            <person name="Howarth C."/>
            <person name="Imamovic A."/>
            <person name="Ireland A."/>
            <person name="Larimer J."/>
            <person name="McCowan C."/>
            <person name="Murphy C."/>
            <person name="Pearson M."/>
            <person name="Poon T.W."/>
            <person name="Priest M."/>
            <person name="Roberts A."/>
            <person name="Saif S."/>
            <person name="Shea T."/>
            <person name="Sisk P."/>
            <person name="Sykes S."/>
            <person name="Wortman J."/>
            <person name="Nusbaum C."/>
            <person name="Birren B."/>
        </authorList>
    </citation>
    <scope>NUCLEOTIDE SEQUENCE [LARGE SCALE GENOMIC DNA]</scope>
    <source>
        <strain evidence="2">maculatus3</strain>
    </source>
</reference>
<evidence type="ECO:0000313" key="2">
    <source>
        <dbReference type="Proteomes" id="UP000075901"/>
    </source>
</evidence>
<evidence type="ECO:0000313" key="1">
    <source>
        <dbReference type="EnsemblMetazoa" id="AMAM014374-PA"/>
    </source>
</evidence>
<dbReference type="AlphaFoldDB" id="A0A182SVP4"/>